<keyword evidence="6 8" id="KW-0067">ATP-binding</keyword>
<dbReference type="GeneTree" id="ENSGT00390000003364"/>
<evidence type="ECO:0000256" key="7">
    <source>
        <dbReference type="ARBA" id="ARBA00048090"/>
    </source>
</evidence>
<feature type="region of interest" description="Disordered" evidence="9">
    <location>
        <begin position="43"/>
        <end position="83"/>
    </location>
</feature>
<name>A0A5F9C721_RABIT</name>
<dbReference type="NCBIfam" id="TIGR01313">
    <property type="entry name" value="therm_gnt_kin"/>
    <property type="match status" value="1"/>
</dbReference>
<dbReference type="UniPathway" id="UPA00792"/>
<dbReference type="SUPFAM" id="SSF52540">
    <property type="entry name" value="P-loop containing nucleoside triphosphate hydrolases"/>
    <property type="match status" value="1"/>
</dbReference>
<dbReference type="Gene3D" id="3.40.50.300">
    <property type="entry name" value="P-loop containing nucleotide triphosphate hydrolases"/>
    <property type="match status" value="1"/>
</dbReference>
<evidence type="ECO:0000256" key="6">
    <source>
        <dbReference type="ARBA" id="ARBA00022840"/>
    </source>
</evidence>
<dbReference type="FunFam" id="3.40.50.300:FF:000522">
    <property type="entry name" value="Gluconokinase"/>
    <property type="match status" value="1"/>
</dbReference>
<dbReference type="EC" id="2.7.1.12" evidence="8"/>
<reference evidence="10" key="2">
    <citation type="submission" date="2025-08" db="UniProtKB">
        <authorList>
            <consortium name="Ensembl"/>
        </authorList>
    </citation>
    <scope>IDENTIFICATION</scope>
    <source>
        <strain evidence="10">Thorbecke</strain>
    </source>
</reference>
<dbReference type="AlphaFoldDB" id="A0A5F9C721"/>
<evidence type="ECO:0000313" key="11">
    <source>
        <dbReference type="Proteomes" id="UP000001811"/>
    </source>
</evidence>
<dbReference type="PANTHER" id="PTHR43442:SF3">
    <property type="entry name" value="GLUCONOKINASE-RELATED"/>
    <property type="match status" value="1"/>
</dbReference>
<comment type="pathway">
    <text evidence="1 8">Carbohydrate acid metabolism; D-gluconate degradation.</text>
</comment>
<evidence type="ECO:0000313" key="10">
    <source>
        <dbReference type="Ensembl" id="ENSOCUP00000029509.1"/>
    </source>
</evidence>
<dbReference type="Proteomes" id="UP000001811">
    <property type="component" value="Unplaced"/>
</dbReference>
<evidence type="ECO:0000256" key="8">
    <source>
        <dbReference type="RuleBase" id="RU363066"/>
    </source>
</evidence>
<keyword evidence="11" id="KW-1185">Reference proteome</keyword>
<reference evidence="10" key="3">
    <citation type="submission" date="2025-09" db="UniProtKB">
        <authorList>
            <consortium name="Ensembl"/>
        </authorList>
    </citation>
    <scope>IDENTIFICATION</scope>
    <source>
        <strain evidence="10">Thorbecke</strain>
    </source>
</reference>
<accession>A0A5F9C721</accession>
<evidence type="ECO:0000256" key="5">
    <source>
        <dbReference type="ARBA" id="ARBA00022777"/>
    </source>
</evidence>
<proteinExistence type="inferred from homology"/>
<dbReference type="Bgee" id="ENSOCUG00000012032">
    <property type="expression patterns" value="Expressed in liver and 19 other cell types or tissues"/>
</dbReference>
<evidence type="ECO:0000256" key="3">
    <source>
        <dbReference type="ARBA" id="ARBA00022679"/>
    </source>
</evidence>
<dbReference type="GO" id="GO:0005524">
    <property type="term" value="F:ATP binding"/>
    <property type="evidence" value="ECO:0007669"/>
    <property type="project" value="UniProtKB-KW"/>
</dbReference>
<gene>
    <name evidence="10" type="primary">IDNK</name>
</gene>
<dbReference type="Ensembl" id="ENSOCUT00000043488.1">
    <property type="protein sequence ID" value="ENSOCUP00000029509.1"/>
    <property type="gene ID" value="ENSOCUG00000012032.4"/>
</dbReference>
<dbReference type="STRING" id="9986.ENSOCUP00000029509"/>
<evidence type="ECO:0000256" key="4">
    <source>
        <dbReference type="ARBA" id="ARBA00022741"/>
    </source>
</evidence>
<protein>
    <recommendedName>
        <fullName evidence="8">Gluconokinase</fullName>
        <ecNumber evidence="8">2.7.1.12</ecNumber>
    </recommendedName>
</protein>
<feature type="compositionally biased region" description="Basic and acidic residues" evidence="9">
    <location>
        <begin position="73"/>
        <end position="83"/>
    </location>
</feature>
<reference evidence="10 11" key="1">
    <citation type="journal article" date="2011" name="Nature">
        <title>A high-resolution map of human evolutionary constraint using 29 mammals.</title>
        <authorList>
            <person name="Lindblad-Toh K."/>
            <person name="Garber M."/>
            <person name="Zuk O."/>
            <person name="Lin M.F."/>
            <person name="Parker B.J."/>
            <person name="Washietl S."/>
            <person name="Kheradpour P."/>
            <person name="Ernst J."/>
            <person name="Jordan G."/>
            <person name="Mauceli E."/>
            <person name="Ward L.D."/>
            <person name="Lowe C.B."/>
            <person name="Holloway A.K."/>
            <person name="Clamp M."/>
            <person name="Gnerre S."/>
            <person name="Alfoldi J."/>
            <person name="Beal K."/>
            <person name="Chang J."/>
            <person name="Clawson H."/>
            <person name="Cuff J."/>
            <person name="Di Palma F."/>
            <person name="Fitzgerald S."/>
            <person name="Flicek P."/>
            <person name="Guttman M."/>
            <person name="Hubisz M.J."/>
            <person name="Jaffe D.B."/>
            <person name="Jungreis I."/>
            <person name="Kent W.J."/>
            <person name="Kostka D."/>
            <person name="Lara M."/>
            <person name="Martins A.L."/>
            <person name="Massingham T."/>
            <person name="Moltke I."/>
            <person name="Raney B.J."/>
            <person name="Rasmussen M.D."/>
            <person name="Robinson J."/>
            <person name="Stark A."/>
            <person name="Vilella A.J."/>
            <person name="Wen J."/>
            <person name="Xie X."/>
            <person name="Zody M.C."/>
            <person name="Baldwin J."/>
            <person name="Bloom T."/>
            <person name="Chin C.W."/>
            <person name="Heiman D."/>
            <person name="Nicol R."/>
            <person name="Nusbaum C."/>
            <person name="Young S."/>
            <person name="Wilkinson J."/>
            <person name="Worley K.C."/>
            <person name="Kovar C.L."/>
            <person name="Muzny D.M."/>
            <person name="Gibbs R.A."/>
            <person name="Cree A."/>
            <person name="Dihn H.H."/>
            <person name="Fowler G."/>
            <person name="Jhangiani S."/>
            <person name="Joshi V."/>
            <person name="Lee S."/>
            <person name="Lewis L.R."/>
            <person name="Nazareth L.V."/>
            <person name="Okwuonu G."/>
            <person name="Santibanez J."/>
            <person name="Warren W.C."/>
            <person name="Mardis E.R."/>
            <person name="Weinstock G.M."/>
            <person name="Wilson R.K."/>
            <person name="Delehaunty K."/>
            <person name="Dooling D."/>
            <person name="Fronik C."/>
            <person name="Fulton L."/>
            <person name="Fulton B."/>
            <person name="Graves T."/>
            <person name="Minx P."/>
            <person name="Sodergren E."/>
            <person name="Birney E."/>
            <person name="Margulies E.H."/>
            <person name="Herrero J."/>
            <person name="Green E.D."/>
            <person name="Haussler D."/>
            <person name="Siepel A."/>
            <person name="Goldman N."/>
            <person name="Pollard K.S."/>
            <person name="Pedersen J.S."/>
            <person name="Lander E.S."/>
            <person name="Kellis M."/>
        </authorList>
    </citation>
    <scope>NUCLEOTIDE SEQUENCE [LARGE SCALE GENOMIC DNA]</scope>
    <source>
        <strain evidence="11">Thorbecke</strain>
    </source>
</reference>
<evidence type="ECO:0000256" key="9">
    <source>
        <dbReference type="SAM" id="MobiDB-lite"/>
    </source>
</evidence>
<evidence type="ECO:0000256" key="2">
    <source>
        <dbReference type="ARBA" id="ARBA00008420"/>
    </source>
</evidence>
<dbReference type="InterPro" id="IPR027417">
    <property type="entry name" value="P-loop_NTPase"/>
</dbReference>
<dbReference type="InParanoid" id="A0A5F9C721"/>
<dbReference type="CDD" id="cd02021">
    <property type="entry name" value="GntK"/>
    <property type="match status" value="1"/>
</dbReference>
<sequence length="356" mass="39350">MRCSGGFHADRIWTHAVLPQDSVPVNTYYWYCRVAKTREARSAQGRGRCRGGAGGPGSRRHGAALGHGGARRAAGDGRERLREVDRGRPAGIQGSLFTGALGCVCHCVLASWLPSLPSCRPAVLCMDPLPTPRRGLEPTGAVFPLMIANSSEWKRAPHRWWECFCTCPLVTPGGCQASCTACRFEHIDPLFLLFLKLGWKFYDADDYHPEENRRKMERGIPLNDQDRIPWLCTLHDVLLRDIASGQHVVLACSALKKMYRDILIRGKDGAAPTGEEPGKEDKPTAVQLLVVYLSGSFAAISGRLLQRKGHFMPPELLQSQFDTLEPPCAPENFMEVSVDRSLSEITATILDTLKMN</sequence>
<keyword evidence="4 8" id="KW-0547">Nucleotide-binding</keyword>
<evidence type="ECO:0000256" key="1">
    <source>
        <dbReference type="ARBA" id="ARBA00004875"/>
    </source>
</evidence>
<keyword evidence="5 8" id="KW-0418">Kinase</keyword>
<organism evidence="10 11">
    <name type="scientific">Oryctolagus cuniculus</name>
    <name type="common">Rabbit</name>
    <dbReference type="NCBI Taxonomy" id="9986"/>
    <lineage>
        <taxon>Eukaryota</taxon>
        <taxon>Metazoa</taxon>
        <taxon>Chordata</taxon>
        <taxon>Craniata</taxon>
        <taxon>Vertebrata</taxon>
        <taxon>Euteleostomi</taxon>
        <taxon>Mammalia</taxon>
        <taxon>Eutheria</taxon>
        <taxon>Euarchontoglires</taxon>
        <taxon>Glires</taxon>
        <taxon>Lagomorpha</taxon>
        <taxon>Leporidae</taxon>
        <taxon>Oryctolagus</taxon>
    </lineage>
</organism>
<comment type="catalytic activity">
    <reaction evidence="7 8">
        <text>D-gluconate + ATP = 6-phospho-D-gluconate + ADP + H(+)</text>
        <dbReference type="Rhea" id="RHEA:19433"/>
        <dbReference type="ChEBI" id="CHEBI:15378"/>
        <dbReference type="ChEBI" id="CHEBI:18391"/>
        <dbReference type="ChEBI" id="CHEBI:30616"/>
        <dbReference type="ChEBI" id="CHEBI:58759"/>
        <dbReference type="ChEBI" id="CHEBI:456216"/>
        <dbReference type="EC" id="2.7.1.12"/>
    </reaction>
</comment>
<dbReference type="PANTHER" id="PTHR43442">
    <property type="entry name" value="GLUCONOKINASE-RELATED"/>
    <property type="match status" value="1"/>
</dbReference>
<keyword evidence="3 8" id="KW-0808">Transferase</keyword>
<comment type="similarity">
    <text evidence="2 8">Belongs to the gluconokinase GntK/GntV family.</text>
</comment>
<dbReference type="GO" id="GO:0046316">
    <property type="term" value="F:gluconokinase activity"/>
    <property type="evidence" value="ECO:0007669"/>
    <property type="project" value="UniProtKB-EC"/>
</dbReference>
<dbReference type="GO" id="GO:0005737">
    <property type="term" value="C:cytoplasm"/>
    <property type="evidence" value="ECO:0007669"/>
    <property type="project" value="TreeGrafter"/>
</dbReference>
<dbReference type="InterPro" id="IPR006001">
    <property type="entry name" value="Therm_gnt_kin"/>
</dbReference>
<dbReference type="GO" id="GO:0005975">
    <property type="term" value="P:carbohydrate metabolic process"/>
    <property type="evidence" value="ECO:0007669"/>
    <property type="project" value="InterPro"/>
</dbReference>